<dbReference type="AlphaFoldDB" id="A0A6V7P6J8"/>
<dbReference type="InterPro" id="IPR045073">
    <property type="entry name" value="Omega/Tau-like"/>
</dbReference>
<dbReference type="Gene3D" id="1.20.1050.10">
    <property type="match status" value="1"/>
</dbReference>
<evidence type="ECO:0000259" key="5">
    <source>
        <dbReference type="PROSITE" id="PS50405"/>
    </source>
</evidence>
<dbReference type="PANTHER" id="PTHR11260">
    <property type="entry name" value="GLUTATHIONE S-TRANSFERASE, GST, SUPERFAMILY, GST DOMAIN CONTAINING"/>
    <property type="match status" value="1"/>
</dbReference>
<protein>
    <recommendedName>
        <fullName evidence="3">Glutathione S-transferase</fullName>
        <ecNumber evidence="3">2.5.1.18</ecNumber>
    </recommendedName>
</protein>
<dbReference type="CDD" id="cd03058">
    <property type="entry name" value="GST_N_Tau"/>
    <property type="match status" value="1"/>
</dbReference>
<dbReference type="InterPro" id="IPR040079">
    <property type="entry name" value="Glutathione_S-Trfase"/>
</dbReference>
<dbReference type="SFLD" id="SFLDG01152">
    <property type="entry name" value="Main.3:_Omega-_and_Tau-like"/>
    <property type="match status" value="1"/>
</dbReference>
<dbReference type="EC" id="2.5.1.18" evidence="3"/>
<keyword evidence="1 3" id="KW-0808">Transferase</keyword>
<dbReference type="CDD" id="cd03185">
    <property type="entry name" value="GST_C_Tau"/>
    <property type="match status" value="1"/>
</dbReference>
<sequence length="222" mass="25031">MEEVKEVKLHGYTKSGYSTMVHYALRLKGVCYEYVEEDLKNKSEELLSLNPVYKKVPVLVVDGRPIAESLIILEFVDEVWKDNNPFLPQDPYERAKVRFWAQFFYQKLVPGGYAIRNSEGEARKKAAEEFVDSLIILEEGLRKDLYTGVPFIHGERPGLLDVILSGSHSTFNHLGGLAGVKLLEKERMPILCSSLDAFVELDAIKSMAQDFKIPKPPAPSAA</sequence>
<dbReference type="GO" id="GO:0004364">
    <property type="term" value="F:glutathione transferase activity"/>
    <property type="evidence" value="ECO:0007669"/>
    <property type="project" value="UniProtKB-UniRule"/>
</dbReference>
<organism evidence="6">
    <name type="scientific">Ananas comosus var. bracteatus</name>
    <name type="common">red pineapple</name>
    <dbReference type="NCBI Taxonomy" id="296719"/>
    <lineage>
        <taxon>Eukaryota</taxon>
        <taxon>Viridiplantae</taxon>
        <taxon>Streptophyta</taxon>
        <taxon>Embryophyta</taxon>
        <taxon>Tracheophyta</taxon>
        <taxon>Spermatophyta</taxon>
        <taxon>Magnoliopsida</taxon>
        <taxon>Liliopsida</taxon>
        <taxon>Poales</taxon>
        <taxon>Bromeliaceae</taxon>
        <taxon>Bromelioideae</taxon>
        <taxon>Ananas</taxon>
    </lineage>
</organism>
<dbReference type="InterPro" id="IPR004045">
    <property type="entry name" value="Glutathione_S-Trfase_N"/>
</dbReference>
<dbReference type="InterPro" id="IPR045074">
    <property type="entry name" value="GST_C_Tau"/>
</dbReference>
<dbReference type="PROSITE" id="PS50404">
    <property type="entry name" value="GST_NTER"/>
    <property type="match status" value="1"/>
</dbReference>
<dbReference type="SUPFAM" id="SSF52833">
    <property type="entry name" value="Thioredoxin-like"/>
    <property type="match status" value="1"/>
</dbReference>
<dbReference type="PANTHER" id="PTHR11260:SF676">
    <property type="entry name" value="GLUTATHIONE S-TRANSFERASE U8"/>
    <property type="match status" value="1"/>
</dbReference>
<comment type="function">
    <text evidence="3">Is involved in the conjugation of reduced glutathione to a wide number of exogenous and endogenous hydrophobic electrophiles.</text>
</comment>
<dbReference type="Pfam" id="PF02798">
    <property type="entry name" value="GST_N"/>
    <property type="match status" value="1"/>
</dbReference>
<feature type="domain" description="GST N-terminal" evidence="4">
    <location>
        <begin position="5"/>
        <end position="84"/>
    </location>
</feature>
<evidence type="ECO:0000256" key="2">
    <source>
        <dbReference type="ARBA" id="ARBA00047960"/>
    </source>
</evidence>
<accession>A0A6V7P6J8</accession>
<name>A0A6V7P6J8_ANACO</name>
<dbReference type="InterPro" id="IPR010987">
    <property type="entry name" value="Glutathione-S-Trfase_C-like"/>
</dbReference>
<gene>
    <name evidence="6" type="ORF">CB5_LOCUS9648</name>
</gene>
<comment type="subcellular location">
    <subcellularLocation>
        <location evidence="3">Cytoplasm</location>
        <location evidence="3">Cytosol</location>
    </subcellularLocation>
</comment>
<evidence type="ECO:0000256" key="1">
    <source>
        <dbReference type="ARBA" id="ARBA00022679"/>
    </source>
</evidence>
<dbReference type="SFLD" id="SFLDG00358">
    <property type="entry name" value="Main_(cytGST)"/>
    <property type="match status" value="1"/>
</dbReference>
<evidence type="ECO:0000259" key="4">
    <source>
        <dbReference type="PROSITE" id="PS50404"/>
    </source>
</evidence>
<dbReference type="GO" id="GO:0005829">
    <property type="term" value="C:cytosol"/>
    <property type="evidence" value="ECO:0007669"/>
    <property type="project" value="UniProtKB-SubCell"/>
</dbReference>
<dbReference type="InterPro" id="IPR036282">
    <property type="entry name" value="Glutathione-S-Trfase_C_sf"/>
</dbReference>
<dbReference type="EMBL" id="LR862145">
    <property type="protein sequence ID" value="CAD1826437.1"/>
    <property type="molecule type" value="Genomic_DNA"/>
</dbReference>
<dbReference type="SFLD" id="SFLDS00019">
    <property type="entry name" value="Glutathione_Transferase_(cytos"/>
    <property type="match status" value="1"/>
</dbReference>
<dbReference type="SUPFAM" id="SSF47616">
    <property type="entry name" value="GST C-terminal domain-like"/>
    <property type="match status" value="1"/>
</dbReference>
<evidence type="ECO:0000256" key="3">
    <source>
        <dbReference type="RuleBase" id="RU369102"/>
    </source>
</evidence>
<dbReference type="Gene3D" id="3.40.30.10">
    <property type="entry name" value="Glutaredoxin"/>
    <property type="match status" value="1"/>
</dbReference>
<dbReference type="InterPro" id="IPR036249">
    <property type="entry name" value="Thioredoxin-like_sf"/>
</dbReference>
<feature type="domain" description="GST C-terminal" evidence="5">
    <location>
        <begin position="90"/>
        <end position="218"/>
    </location>
</feature>
<comment type="catalytic activity">
    <reaction evidence="2 3">
        <text>RX + glutathione = an S-substituted glutathione + a halide anion + H(+)</text>
        <dbReference type="Rhea" id="RHEA:16437"/>
        <dbReference type="ChEBI" id="CHEBI:15378"/>
        <dbReference type="ChEBI" id="CHEBI:16042"/>
        <dbReference type="ChEBI" id="CHEBI:17792"/>
        <dbReference type="ChEBI" id="CHEBI:57925"/>
        <dbReference type="ChEBI" id="CHEBI:90779"/>
        <dbReference type="EC" id="2.5.1.18"/>
    </reaction>
</comment>
<reference evidence="6" key="1">
    <citation type="submission" date="2020-07" db="EMBL/GenBank/DDBJ databases">
        <authorList>
            <person name="Lin J."/>
        </authorList>
    </citation>
    <scope>NUCLEOTIDE SEQUENCE</scope>
</reference>
<keyword evidence="3" id="KW-0963">Cytoplasm</keyword>
<dbReference type="PROSITE" id="PS50405">
    <property type="entry name" value="GST_CTER"/>
    <property type="match status" value="1"/>
</dbReference>
<dbReference type="GO" id="GO:0006749">
    <property type="term" value="P:glutathione metabolic process"/>
    <property type="evidence" value="ECO:0007669"/>
    <property type="project" value="InterPro"/>
</dbReference>
<comment type="similarity">
    <text evidence="3">Belongs to the GST superfamily.</text>
</comment>
<proteinExistence type="inferred from homology"/>
<evidence type="ECO:0000313" key="6">
    <source>
        <dbReference type="EMBL" id="CAD1826437.1"/>
    </source>
</evidence>